<feature type="transmembrane region" description="Helical" evidence="8">
    <location>
        <begin position="34"/>
        <end position="59"/>
    </location>
</feature>
<feature type="domain" description="ABC transmembrane type-2" evidence="9">
    <location>
        <begin position="39"/>
        <end position="263"/>
    </location>
</feature>
<keyword evidence="5 8" id="KW-0812">Transmembrane</keyword>
<comment type="similarity">
    <text evidence="2 8">Belongs to the ABC-2 integral membrane protein family.</text>
</comment>
<evidence type="ECO:0000256" key="3">
    <source>
        <dbReference type="ARBA" id="ARBA00022448"/>
    </source>
</evidence>
<keyword evidence="3 8" id="KW-0813">Transport</keyword>
<dbReference type="GO" id="GO:0005886">
    <property type="term" value="C:plasma membrane"/>
    <property type="evidence" value="ECO:0007669"/>
    <property type="project" value="UniProtKB-SubCell"/>
</dbReference>
<evidence type="ECO:0000313" key="11">
    <source>
        <dbReference type="Proteomes" id="UP000184251"/>
    </source>
</evidence>
<evidence type="ECO:0000259" key="9">
    <source>
        <dbReference type="PROSITE" id="PS51012"/>
    </source>
</evidence>
<keyword evidence="4 8" id="KW-1003">Cell membrane</keyword>
<feature type="transmembrane region" description="Helical" evidence="8">
    <location>
        <begin position="243"/>
        <end position="261"/>
    </location>
</feature>
<evidence type="ECO:0000256" key="6">
    <source>
        <dbReference type="ARBA" id="ARBA00022989"/>
    </source>
</evidence>
<dbReference type="Proteomes" id="UP000184251">
    <property type="component" value="Unassembled WGS sequence"/>
</dbReference>
<evidence type="ECO:0000256" key="2">
    <source>
        <dbReference type="ARBA" id="ARBA00007783"/>
    </source>
</evidence>
<dbReference type="PROSITE" id="PS51012">
    <property type="entry name" value="ABC_TM2"/>
    <property type="match status" value="1"/>
</dbReference>
<dbReference type="GO" id="GO:0140359">
    <property type="term" value="F:ABC-type transporter activity"/>
    <property type="evidence" value="ECO:0007669"/>
    <property type="project" value="InterPro"/>
</dbReference>
<evidence type="ECO:0000256" key="5">
    <source>
        <dbReference type="ARBA" id="ARBA00022692"/>
    </source>
</evidence>
<feature type="transmembrane region" description="Helical" evidence="8">
    <location>
        <begin position="184"/>
        <end position="203"/>
    </location>
</feature>
<evidence type="ECO:0000256" key="7">
    <source>
        <dbReference type="ARBA" id="ARBA00023136"/>
    </source>
</evidence>
<feature type="transmembrane region" description="Helical" evidence="8">
    <location>
        <begin position="74"/>
        <end position="99"/>
    </location>
</feature>
<evidence type="ECO:0000256" key="1">
    <source>
        <dbReference type="ARBA" id="ARBA00004651"/>
    </source>
</evidence>
<protein>
    <recommendedName>
        <fullName evidence="8">Transport permease protein</fullName>
    </recommendedName>
</protein>
<reference evidence="10 11" key="1">
    <citation type="submission" date="2016-11" db="EMBL/GenBank/DDBJ databases">
        <authorList>
            <person name="Jaros S."/>
            <person name="Januszkiewicz K."/>
            <person name="Wedrychowicz H."/>
        </authorList>
    </citation>
    <scope>NUCLEOTIDE SEQUENCE [LARGE SCALE GENOMIC DNA]</scope>
    <source>
        <strain evidence="10 11">DSM 14828</strain>
    </source>
</reference>
<accession>A0A1M4Y1W3</accession>
<dbReference type="RefSeq" id="WP_073270968.1">
    <property type="nucleotide sequence ID" value="NZ_FQTU01000011.1"/>
</dbReference>
<name>A0A1M4Y1W3_9FIRM</name>
<feature type="transmembrane region" description="Helical" evidence="8">
    <location>
        <begin position="153"/>
        <end position="177"/>
    </location>
</feature>
<dbReference type="PANTHER" id="PTHR30413">
    <property type="entry name" value="INNER MEMBRANE TRANSPORT PERMEASE"/>
    <property type="match status" value="1"/>
</dbReference>
<gene>
    <name evidence="10" type="ORF">SAMN02746064_01663</name>
</gene>
<keyword evidence="11" id="KW-1185">Reference proteome</keyword>
<keyword evidence="7 8" id="KW-0472">Membrane</keyword>
<dbReference type="PANTHER" id="PTHR30413:SF10">
    <property type="entry name" value="CAPSULE POLYSACCHARIDE EXPORT INNER-MEMBRANE PROTEIN CTRC"/>
    <property type="match status" value="1"/>
</dbReference>
<dbReference type="GO" id="GO:0015920">
    <property type="term" value="P:lipopolysaccharide transport"/>
    <property type="evidence" value="ECO:0007669"/>
    <property type="project" value="TreeGrafter"/>
</dbReference>
<evidence type="ECO:0000256" key="4">
    <source>
        <dbReference type="ARBA" id="ARBA00022475"/>
    </source>
</evidence>
<dbReference type="EMBL" id="FQTU01000011">
    <property type="protein sequence ID" value="SHE99660.1"/>
    <property type="molecule type" value="Genomic_DNA"/>
</dbReference>
<keyword evidence="6 8" id="KW-1133">Transmembrane helix</keyword>
<dbReference type="STRING" id="1120975.SAMN02746064_01663"/>
<organism evidence="10 11">
    <name type="scientific">Alkalibacter saccharofermentans DSM 14828</name>
    <dbReference type="NCBI Taxonomy" id="1120975"/>
    <lineage>
        <taxon>Bacteria</taxon>
        <taxon>Bacillati</taxon>
        <taxon>Bacillota</taxon>
        <taxon>Clostridia</taxon>
        <taxon>Eubacteriales</taxon>
        <taxon>Eubacteriaceae</taxon>
        <taxon>Alkalibacter</taxon>
    </lineage>
</organism>
<evidence type="ECO:0000313" key="10">
    <source>
        <dbReference type="EMBL" id="SHE99660.1"/>
    </source>
</evidence>
<dbReference type="AlphaFoldDB" id="A0A1M4Y1W3"/>
<dbReference type="Pfam" id="PF01061">
    <property type="entry name" value="ABC2_membrane"/>
    <property type="match status" value="1"/>
</dbReference>
<proteinExistence type="inferred from homology"/>
<dbReference type="InterPro" id="IPR047817">
    <property type="entry name" value="ABC2_TM_bact-type"/>
</dbReference>
<sequence>MLEFIKYPYLIIKENFVETGRTIEMSIKDLQKKYSGAAFGLFWSLFKPMLFIFVYWFAIDIGIRGGSPVGNHPFILWLISGIVPWFFISEALTYGGTAIRQNKHLVTKMVYPVATIPTFRVLSLFYVHLAMTVIAIAIFAASGYYPTVYYLQLIYYNVALLFFMVVLSWTTSALVVISRDFEHFLKSITQMIFWLTPIIWNLSNVRGPIKYLLMANPIYYFIKGYRDTFLGGEWFFENMTYTGYFWFVMLILVFLGAFVFNKLKNEFSDIL</sequence>
<dbReference type="OrthoDB" id="9794365at2"/>
<comment type="subcellular location">
    <subcellularLocation>
        <location evidence="1 8">Cell membrane</location>
        <topology evidence="1 8">Multi-pass membrane protein</topology>
    </subcellularLocation>
</comment>
<feature type="transmembrane region" description="Helical" evidence="8">
    <location>
        <begin position="119"/>
        <end position="141"/>
    </location>
</feature>
<dbReference type="InterPro" id="IPR013525">
    <property type="entry name" value="ABC2_TM"/>
</dbReference>
<evidence type="ECO:0000256" key="8">
    <source>
        <dbReference type="RuleBase" id="RU361157"/>
    </source>
</evidence>